<comment type="similarity">
    <text evidence="2">Belongs to the oxygen-dependent FAD-linked oxidoreductase family.</text>
</comment>
<dbReference type="InterPro" id="IPR050416">
    <property type="entry name" value="FAD-linked_Oxidoreductase"/>
</dbReference>
<feature type="domain" description="FAD-binding PCMH-type" evidence="6">
    <location>
        <begin position="29"/>
        <end position="200"/>
    </location>
</feature>
<keyword evidence="4" id="KW-0274">FAD</keyword>
<dbReference type="EMBL" id="FQZD01000009">
    <property type="protein sequence ID" value="SHI90886.1"/>
    <property type="molecule type" value="Genomic_DNA"/>
</dbReference>
<dbReference type="PROSITE" id="PS51387">
    <property type="entry name" value="FAD_PCMH"/>
    <property type="match status" value="1"/>
</dbReference>
<comment type="cofactor">
    <cofactor evidence="1">
        <name>FAD</name>
        <dbReference type="ChEBI" id="CHEBI:57692"/>
    </cofactor>
</comment>
<gene>
    <name evidence="7" type="ORF">SAMN02745170_01311</name>
</gene>
<name>A0A1M6EZR5_9FIRM</name>
<dbReference type="GO" id="GO:0016491">
    <property type="term" value="F:oxidoreductase activity"/>
    <property type="evidence" value="ECO:0007669"/>
    <property type="project" value="UniProtKB-KW"/>
</dbReference>
<dbReference type="InterPro" id="IPR016166">
    <property type="entry name" value="FAD-bd_PCMH"/>
</dbReference>
<evidence type="ECO:0000256" key="4">
    <source>
        <dbReference type="ARBA" id="ARBA00022827"/>
    </source>
</evidence>
<evidence type="ECO:0000256" key="5">
    <source>
        <dbReference type="ARBA" id="ARBA00023002"/>
    </source>
</evidence>
<proteinExistence type="inferred from homology"/>
<dbReference type="Gene3D" id="3.30.465.10">
    <property type="match status" value="1"/>
</dbReference>
<dbReference type="PROSITE" id="PS00862">
    <property type="entry name" value="OX2_COVAL_FAD"/>
    <property type="match status" value="1"/>
</dbReference>
<dbReference type="PANTHER" id="PTHR42973:SF39">
    <property type="entry name" value="FAD-BINDING PCMH-TYPE DOMAIN-CONTAINING PROTEIN"/>
    <property type="match status" value="1"/>
</dbReference>
<reference evidence="7 8" key="1">
    <citation type="submission" date="2016-11" db="EMBL/GenBank/DDBJ databases">
        <authorList>
            <person name="Varghese N."/>
            <person name="Submissions S."/>
        </authorList>
    </citation>
    <scope>NUCLEOTIDE SEQUENCE [LARGE SCALE GENOMIC DNA]</scope>
    <source>
        <strain evidence="7 8">DSM 15287</strain>
    </source>
</reference>
<dbReference type="GO" id="GO:0071949">
    <property type="term" value="F:FAD binding"/>
    <property type="evidence" value="ECO:0007669"/>
    <property type="project" value="InterPro"/>
</dbReference>
<protein>
    <submittedName>
        <fullName evidence="7">FAD/FMN-containing dehydrogenase</fullName>
    </submittedName>
</protein>
<keyword evidence="8" id="KW-1185">Reference proteome</keyword>
<dbReference type="OrthoDB" id="545125at2"/>
<evidence type="ECO:0000256" key="1">
    <source>
        <dbReference type="ARBA" id="ARBA00001974"/>
    </source>
</evidence>
<dbReference type="RefSeq" id="WP_149734130.1">
    <property type="nucleotide sequence ID" value="NZ_FQZD01000009.1"/>
</dbReference>
<dbReference type="AlphaFoldDB" id="A0A1M6EZR5"/>
<dbReference type="InterPro" id="IPR016167">
    <property type="entry name" value="FAD-bd_PCMH_sub1"/>
</dbReference>
<sequence>MDCEGLTGKVIVPGDPGYERARQDYNRAISQYPAMIVYCTDSRDVANAICRAEKDGLGLRVRSGGHDYEGYSNGTGKLVIDTSLLNQVRINLQDATVKVQAGTRLLSLYEQLYEYGYAFPGGTCPTVAISGLILGGGIGLSTRYLGLTADSLLEVTMINYAGEQLVANRQCNSDLFWALRGAGGGNFGVVTDYTFRLEKVDQITVIQLRWDNNKAARDRFMPLWQEWLPGLDCRMSAFGGIYPAGAWLNGFFYGTTETARQLLRPFLAIPGLTLEITMYVPFIDAIKIIGAIYPKSETFQAAGRFVQKTLSKGQLDTLIHIIEQAPSERDSSIRVYSLGGAVRDVKTEETAFAYRQADYIMALMSAWKKKDEARAHRRWIMQGFCFIETFTRGSYINFPYNRTQGYLQAYFGKNLPRLQEIKAAYDPYNVFRFPQSLQPPLRSGRMSRG</sequence>
<dbReference type="InterPro" id="IPR006093">
    <property type="entry name" value="Oxy_OxRdtase_FAD_BS"/>
</dbReference>
<dbReference type="InterPro" id="IPR036318">
    <property type="entry name" value="FAD-bd_PCMH-like_sf"/>
</dbReference>
<dbReference type="InterPro" id="IPR012951">
    <property type="entry name" value="BBE"/>
</dbReference>
<organism evidence="7 8">
    <name type="scientific">Propionispora hippei DSM 15287</name>
    <dbReference type="NCBI Taxonomy" id="1123003"/>
    <lineage>
        <taxon>Bacteria</taxon>
        <taxon>Bacillati</taxon>
        <taxon>Bacillota</taxon>
        <taxon>Negativicutes</taxon>
        <taxon>Selenomonadales</taxon>
        <taxon>Sporomusaceae</taxon>
        <taxon>Propionispora</taxon>
    </lineage>
</organism>
<dbReference type="InterPro" id="IPR016169">
    <property type="entry name" value="FAD-bd_PCMH_sub2"/>
</dbReference>
<accession>A0A1M6EZR5</accession>
<evidence type="ECO:0000313" key="7">
    <source>
        <dbReference type="EMBL" id="SHI90886.1"/>
    </source>
</evidence>
<dbReference type="InterPro" id="IPR006094">
    <property type="entry name" value="Oxid_FAD_bind_N"/>
</dbReference>
<dbReference type="SUPFAM" id="SSF56176">
    <property type="entry name" value="FAD-binding/transporter-associated domain-like"/>
    <property type="match status" value="1"/>
</dbReference>
<evidence type="ECO:0000259" key="6">
    <source>
        <dbReference type="PROSITE" id="PS51387"/>
    </source>
</evidence>
<dbReference type="Proteomes" id="UP000322917">
    <property type="component" value="Unassembled WGS sequence"/>
</dbReference>
<evidence type="ECO:0000313" key="8">
    <source>
        <dbReference type="Proteomes" id="UP000322917"/>
    </source>
</evidence>
<evidence type="ECO:0000256" key="2">
    <source>
        <dbReference type="ARBA" id="ARBA00005466"/>
    </source>
</evidence>
<dbReference type="Gene3D" id="3.40.462.20">
    <property type="match status" value="1"/>
</dbReference>
<keyword evidence="3" id="KW-0285">Flavoprotein</keyword>
<dbReference type="PANTHER" id="PTHR42973">
    <property type="entry name" value="BINDING OXIDOREDUCTASE, PUTATIVE (AFU_ORTHOLOGUE AFUA_1G17690)-RELATED"/>
    <property type="match status" value="1"/>
</dbReference>
<dbReference type="Gene3D" id="3.30.43.10">
    <property type="entry name" value="Uridine Diphospho-n-acetylenolpyruvylglucosamine Reductase, domain 2"/>
    <property type="match status" value="1"/>
</dbReference>
<dbReference type="Pfam" id="PF01565">
    <property type="entry name" value="FAD_binding_4"/>
    <property type="match status" value="1"/>
</dbReference>
<evidence type="ECO:0000256" key="3">
    <source>
        <dbReference type="ARBA" id="ARBA00022630"/>
    </source>
</evidence>
<dbReference type="Pfam" id="PF08031">
    <property type="entry name" value="BBE"/>
    <property type="match status" value="1"/>
</dbReference>
<keyword evidence="5" id="KW-0560">Oxidoreductase</keyword>